<dbReference type="EMBL" id="KQ243504">
    <property type="protein sequence ID" value="KNC75644.1"/>
    <property type="molecule type" value="Genomic_DNA"/>
</dbReference>
<dbReference type="InterPro" id="IPR050327">
    <property type="entry name" value="Proton-linked_MCT"/>
</dbReference>
<keyword evidence="2" id="KW-0472">Membrane</keyword>
<reference evidence="3 4" key="1">
    <citation type="submission" date="2011-02" db="EMBL/GenBank/DDBJ databases">
        <title>The Genome Sequence of Sphaeroforma arctica JP610.</title>
        <authorList>
            <consortium name="The Broad Institute Genome Sequencing Platform"/>
            <person name="Russ C."/>
            <person name="Cuomo C."/>
            <person name="Young S.K."/>
            <person name="Zeng Q."/>
            <person name="Gargeya S."/>
            <person name="Alvarado L."/>
            <person name="Berlin A."/>
            <person name="Chapman S.B."/>
            <person name="Chen Z."/>
            <person name="Freedman E."/>
            <person name="Gellesch M."/>
            <person name="Goldberg J."/>
            <person name="Griggs A."/>
            <person name="Gujja S."/>
            <person name="Heilman E."/>
            <person name="Heiman D."/>
            <person name="Howarth C."/>
            <person name="Mehta T."/>
            <person name="Neiman D."/>
            <person name="Pearson M."/>
            <person name="Roberts A."/>
            <person name="Saif S."/>
            <person name="Shea T."/>
            <person name="Shenoy N."/>
            <person name="Sisk P."/>
            <person name="Stolte C."/>
            <person name="Sykes S."/>
            <person name="White J."/>
            <person name="Yandava C."/>
            <person name="Burger G."/>
            <person name="Gray M.W."/>
            <person name="Holland P.W.H."/>
            <person name="King N."/>
            <person name="Lang F.B.F."/>
            <person name="Roger A.J."/>
            <person name="Ruiz-Trillo I."/>
            <person name="Haas B."/>
            <person name="Nusbaum C."/>
            <person name="Birren B."/>
        </authorList>
    </citation>
    <scope>NUCLEOTIDE SEQUENCE [LARGE SCALE GENOMIC DNA]</scope>
    <source>
        <strain evidence="3 4">JP610</strain>
    </source>
</reference>
<dbReference type="eggNOG" id="ENOG502SZ0C">
    <property type="taxonomic scope" value="Eukaryota"/>
</dbReference>
<feature type="transmembrane region" description="Helical" evidence="2">
    <location>
        <begin position="528"/>
        <end position="552"/>
    </location>
</feature>
<protein>
    <recommendedName>
        <fullName evidence="5">Major facilitator superfamily (MFS) profile domain-containing protein</fullName>
    </recommendedName>
</protein>
<dbReference type="PANTHER" id="PTHR11360:SF284">
    <property type="entry name" value="EG:103B4.3 PROTEIN-RELATED"/>
    <property type="match status" value="1"/>
</dbReference>
<feature type="transmembrane region" description="Helical" evidence="2">
    <location>
        <begin position="105"/>
        <end position="127"/>
    </location>
</feature>
<evidence type="ECO:0000256" key="1">
    <source>
        <dbReference type="SAM" id="MobiDB-lite"/>
    </source>
</evidence>
<feature type="transmembrane region" description="Helical" evidence="2">
    <location>
        <begin position="74"/>
        <end position="93"/>
    </location>
</feature>
<feature type="transmembrane region" description="Helical" evidence="2">
    <location>
        <begin position="20"/>
        <end position="42"/>
    </location>
</feature>
<dbReference type="Pfam" id="PF07690">
    <property type="entry name" value="MFS_1"/>
    <property type="match status" value="1"/>
</dbReference>
<feature type="transmembrane region" description="Helical" evidence="2">
    <location>
        <begin position="51"/>
        <end position="68"/>
    </location>
</feature>
<feature type="transmembrane region" description="Helical" evidence="2">
    <location>
        <begin position="451"/>
        <end position="470"/>
    </location>
</feature>
<feature type="transmembrane region" description="Helical" evidence="2">
    <location>
        <begin position="139"/>
        <end position="159"/>
    </location>
</feature>
<keyword evidence="2" id="KW-0812">Transmembrane</keyword>
<evidence type="ECO:0000313" key="3">
    <source>
        <dbReference type="EMBL" id="KNC75644.1"/>
    </source>
</evidence>
<dbReference type="InterPro" id="IPR011701">
    <property type="entry name" value="MFS"/>
</dbReference>
<feature type="transmembrane region" description="Helical" evidence="2">
    <location>
        <begin position="413"/>
        <end position="431"/>
    </location>
</feature>
<evidence type="ECO:0000313" key="4">
    <source>
        <dbReference type="Proteomes" id="UP000054560"/>
    </source>
</evidence>
<dbReference type="Gene3D" id="1.20.1250.20">
    <property type="entry name" value="MFS general substrate transporter like domains"/>
    <property type="match status" value="2"/>
</dbReference>
<feature type="transmembrane region" description="Helical" evidence="2">
    <location>
        <begin position="477"/>
        <end position="497"/>
    </location>
</feature>
<accession>A0A0L0FFU8</accession>
<feature type="compositionally biased region" description="Polar residues" evidence="1">
    <location>
        <begin position="373"/>
        <end position="383"/>
    </location>
</feature>
<dbReference type="InterPro" id="IPR036259">
    <property type="entry name" value="MFS_trans_sf"/>
</dbReference>
<evidence type="ECO:0008006" key="5">
    <source>
        <dbReference type="Google" id="ProtNLM"/>
    </source>
</evidence>
<dbReference type="RefSeq" id="XP_014149546.1">
    <property type="nucleotide sequence ID" value="XM_014294071.1"/>
</dbReference>
<evidence type="ECO:0000256" key="2">
    <source>
        <dbReference type="SAM" id="Phobius"/>
    </source>
</evidence>
<sequence length="642" mass="70452">MYYPQLLSAFPVTGLTVEEVNWPLFVFRVIQGIGLVPVGLLLDYTGARKPIVFALTLAAMLSFGLPMSQNIYQIVGLMCVYSGTVLFGGLPSFLKIASSWFSDSFGVASSIIISGFSLAGFITPLMLGTLATRYGWRTALLTIDCIFFLVGLPLALLLVRPNTRPELVHSYKTPASSRTGDRHASGVGYSVDAHSKEPGGSTETDTNTNMETDRDRRVVHNRMEEETIDAQTFAHAQSNKRALYGFSLRGWRSVENCNVGDVGGLEIREQSPLAATDRHGHTTGGRGSVHKKPMEPGDTGIAGNLNVDVEEGGLDRNGRVRRGNTSDTGLMGNVGEDLNSLKARENWRCTVQEYPHDLYTEEESEPRHRPPTQADSSPTFLQSPTHRHTHTRPHTAHSQTIWQRLRGLLQLPFVYLILGMASQSVAVHVVFDHITMYTHEDLHMDLEVAARYIAVVSLFAVFAKLGSGLLTKQYCHYTLMVAFACVFTSGFALMFSVTATGNSAEPNGTHPDTSQVQVWHVSLTGESWRLYLCSVMFGVGYAGVFAITTAVLPSMGAHTLGLRSSVMMAVKFTMGAFGSSMAATLRERTGSYMSSFALGLGASSVCLLMSVLSYVENRRRRRTHREYVLVGSEADSDLDRYR</sequence>
<keyword evidence="4" id="KW-1185">Reference proteome</keyword>
<dbReference type="OrthoDB" id="5765at2759"/>
<name>A0A0L0FFU8_9EUKA</name>
<proteinExistence type="predicted"/>
<feature type="region of interest" description="Disordered" evidence="1">
    <location>
        <begin position="271"/>
        <end position="335"/>
    </location>
</feature>
<dbReference type="GO" id="GO:0022857">
    <property type="term" value="F:transmembrane transporter activity"/>
    <property type="evidence" value="ECO:0007669"/>
    <property type="project" value="InterPro"/>
</dbReference>
<feature type="transmembrane region" description="Helical" evidence="2">
    <location>
        <begin position="564"/>
        <end position="585"/>
    </location>
</feature>
<feature type="region of interest" description="Disordered" evidence="1">
    <location>
        <begin position="359"/>
        <end position="397"/>
    </location>
</feature>
<dbReference type="AlphaFoldDB" id="A0A0L0FFU8"/>
<gene>
    <name evidence="3" type="ORF">SARC_11836</name>
</gene>
<dbReference type="PANTHER" id="PTHR11360">
    <property type="entry name" value="MONOCARBOXYLATE TRANSPORTER"/>
    <property type="match status" value="1"/>
</dbReference>
<dbReference type="Proteomes" id="UP000054560">
    <property type="component" value="Unassembled WGS sequence"/>
</dbReference>
<dbReference type="GeneID" id="25912340"/>
<feature type="region of interest" description="Disordered" evidence="1">
    <location>
        <begin position="172"/>
        <end position="209"/>
    </location>
</feature>
<feature type="compositionally biased region" description="Basic residues" evidence="1">
    <location>
        <begin position="385"/>
        <end position="395"/>
    </location>
</feature>
<dbReference type="SUPFAM" id="SSF103473">
    <property type="entry name" value="MFS general substrate transporter"/>
    <property type="match status" value="1"/>
</dbReference>
<organism evidence="3 4">
    <name type="scientific">Sphaeroforma arctica JP610</name>
    <dbReference type="NCBI Taxonomy" id="667725"/>
    <lineage>
        <taxon>Eukaryota</taxon>
        <taxon>Ichthyosporea</taxon>
        <taxon>Ichthyophonida</taxon>
        <taxon>Sphaeroforma</taxon>
    </lineage>
</organism>
<keyword evidence="2" id="KW-1133">Transmembrane helix</keyword>
<feature type="transmembrane region" description="Helical" evidence="2">
    <location>
        <begin position="591"/>
        <end position="615"/>
    </location>
</feature>